<dbReference type="GO" id="GO:1990481">
    <property type="term" value="P:mRNA pseudouridine synthesis"/>
    <property type="evidence" value="ECO:0007669"/>
    <property type="project" value="TreeGrafter"/>
</dbReference>
<dbReference type="CDD" id="cd21152">
    <property type="entry name" value="PUA_TruB_bacterial"/>
    <property type="match status" value="1"/>
</dbReference>
<dbReference type="EMBL" id="AP018227">
    <property type="protein sequence ID" value="BAY80831.1"/>
    <property type="molecule type" value="Genomic_DNA"/>
</dbReference>
<dbReference type="OrthoDB" id="9802309at2"/>
<feature type="active site" description="Nucleophile" evidence="5">
    <location>
        <position position="38"/>
    </location>
</feature>
<name>A0A1Z4LHX5_9CYAN</name>
<dbReference type="GO" id="GO:0160148">
    <property type="term" value="F:tRNA pseudouridine(55) synthase activity"/>
    <property type="evidence" value="ECO:0007669"/>
    <property type="project" value="UniProtKB-EC"/>
</dbReference>
<gene>
    <name evidence="5" type="primary">truB</name>
    <name evidence="8" type="ORF">NIES267_02960</name>
</gene>
<dbReference type="GO" id="GO:0031119">
    <property type="term" value="P:tRNA pseudouridine synthesis"/>
    <property type="evidence" value="ECO:0007669"/>
    <property type="project" value="UniProtKB-UniRule"/>
</dbReference>
<dbReference type="SUPFAM" id="SSF88697">
    <property type="entry name" value="PUA domain-like"/>
    <property type="match status" value="1"/>
</dbReference>
<dbReference type="Pfam" id="PF01509">
    <property type="entry name" value="TruB_N"/>
    <property type="match status" value="1"/>
</dbReference>
<feature type="domain" description="Pseudouridine synthase II N-terminal" evidence="6">
    <location>
        <begin position="23"/>
        <end position="173"/>
    </location>
</feature>
<dbReference type="HAMAP" id="MF_01080">
    <property type="entry name" value="TruB_bact"/>
    <property type="match status" value="1"/>
</dbReference>
<organism evidence="8 9">
    <name type="scientific">Calothrix parasitica NIES-267</name>
    <dbReference type="NCBI Taxonomy" id="1973488"/>
    <lineage>
        <taxon>Bacteria</taxon>
        <taxon>Bacillati</taxon>
        <taxon>Cyanobacteriota</taxon>
        <taxon>Cyanophyceae</taxon>
        <taxon>Nostocales</taxon>
        <taxon>Calotrichaceae</taxon>
        <taxon>Calothrix</taxon>
    </lineage>
</organism>
<comment type="similarity">
    <text evidence="2 5">Belongs to the pseudouridine synthase TruB family. Type 1 subfamily.</text>
</comment>
<dbReference type="Proteomes" id="UP000218418">
    <property type="component" value="Chromosome"/>
</dbReference>
<dbReference type="Gene3D" id="2.30.130.10">
    <property type="entry name" value="PUA domain"/>
    <property type="match status" value="1"/>
</dbReference>
<dbReference type="Gene3D" id="3.30.2350.10">
    <property type="entry name" value="Pseudouridine synthase"/>
    <property type="match status" value="1"/>
</dbReference>
<keyword evidence="4 5" id="KW-0413">Isomerase</keyword>
<accession>A0A1Z4LHX5</accession>
<dbReference type="Pfam" id="PF09157">
    <property type="entry name" value="TruB-C_2"/>
    <property type="match status" value="1"/>
</dbReference>
<dbReference type="InterPro" id="IPR036974">
    <property type="entry name" value="PUA_sf"/>
</dbReference>
<evidence type="ECO:0000313" key="8">
    <source>
        <dbReference type="EMBL" id="BAY80831.1"/>
    </source>
</evidence>
<keyword evidence="3 5" id="KW-0819">tRNA processing</keyword>
<reference evidence="8 9" key="1">
    <citation type="submission" date="2017-06" db="EMBL/GenBank/DDBJ databases">
        <title>Genome sequencing of cyanobaciteial culture collection at National Institute for Environmental Studies (NIES).</title>
        <authorList>
            <person name="Hirose Y."/>
            <person name="Shimura Y."/>
            <person name="Fujisawa T."/>
            <person name="Nakamura Y."/>
            <person name="Kawachi M."/>
        </authorList>
    </citation>
    <scope>NUCLEOTIDE SEQUENCE [LARGE SCALE GENOMIC DNA]</scope>
    <source>
        <strain evidence="8 9">NIES-267</strain>
    </source>
</reference>
<dbReference type="SUPFAM" id="SSF55120">
    <property type="entry name" value="Pseudouridine synthase"/>
    <property type="match status" value="1"/>
</dbReference>
<comment type="function">
    <text evidence="5">Responsible for synthesis of pseudouridine from uracil-55 in the psi GC loop of transfer RNAs.</text>
</comment>
<dbReference type="InterPro" id="IPR014780">
    <property type="entry name" value="tRNA_psdUridine_synth_TruB"/>
</dbReference>
<evidence type="ECO:0000259" key="6">
    <source>
        <dbReference type="Pfam" id="PF01509"/>
    </source>
</evidence>
<dbReference type="PANTHER" id="PTHR13767:SF2">
    <property type="entry name" value="PSEUDOURIDYLATE SYNTHASE TRUB1"/>
    <property type="match status" value="1"/>
</dbReference>
<dbReference type="InterPro" id="IPR020103">
    <property type="entry name" value="PsdUridine_synth_cat_dom_sf"/>
</dbReference>
<dbReference type="PANTHER" id="PTHR13767">
    <property type="entry name" value="TRNA-PSEUDOURIDINE SYNTHASE"/>
    <property type="match status" value="1"/>
</dbReference>
<dbReference type="AlphaFoldDB" id="A0A1Z4LHX5"/>
<proteinExistence type="inferred from homology"/>
<sequence length="292" mass="32053">MFGFLNLDKPFDWTSHDCVAKTRRLLRIKKIGHAGTLDPAATGVLPIAIGKATRLLQYLPSDKAYKATIRLGVQTTTDDLQGEVIHQQSVSGLDLETVKIALEKFQGKIEQIPPSYSAIQIGGKRLYDLARKGEKIEAPVRNVEVFNIDILDWRVSEFPELDVNISCGGGTYIRAIARDLGAVLETGGTLAALQRTVSSGFNLADGITLAELEAKLEAEQFQPMVADAPLKHLPEITLPTTEARRWCMGQKIALDNRVSGISRIYDESSLFLGIGELKEQLLVPRMVLEGIS</sequence>
<evidence type="ECO:0000256" key="4">
    <source>
        <dbReference type="ARBA" id="ARBA00023235"/>
    </source>
</evidence>
<evidence type="ECO:0000256" key="2">
    <source>
        <dbReference type="ARBA" id="ARBA00005642"/>
    </source>
</evidence>
<evidence type="ECO:0000256" key="5">
    <source>
        <dbReference type="HAMAP-Rule" id="MF_01080"/>
    </source>
</evidence>
<dbReference type="GO" id="GO:0003723">
    <property type="term" value="F:RNA binding"/>
    <property type="evidence" value="ECO:0007669"/>
    <property type="project" value="InterPro"/>
</dbReference>
<feature type="domain" description="tRNA pseudouridine synthase II TruB subfamily 1 C-terminal" evidence="7">
    <location>
        <begin position="234"/>
        <end position="288"/>
    </location>
</feature>
<dbReference type="InterPro" id="IPR002501">
    <property type="entry name" value="PsdUridine_synth_N"/>
</dbReference>
<evidence type="ECO:0000259" key="7">
    <source>
        <dbReference type="Pfam" id="PF09157"/>
    </source>
</evidence>
<evidence type="ECO:0000256" key="3">
    <source>
        <dbReference type="ARBA" id="ARBA00022694"/>
    </source>
</evidence>
<evidence type="ECO:0000256" key="1">
    <source>
        <dbReference type="ARBA" id="ARBA00000385"/>
    </source>
</evidence>
<keyword evidence="9" id="KW-1185">Reference proteome</keyword>
<dbReference type="CDD" id="cd02573">
    <property type="entry name" value="PseudoU_synth_EcTruB"/>
    <property type="match status" value="1"/>
</dbReference>
<dbReference type="NCBIfam" id="TIGR00431">
    <property type="entry name" value="TruB"/>
    <property type="match status" value="1"/>
</dbReference>
<dbReference type="InterPro" id="IPR015947">
    <property type="entry name" value="PUA-like_sf"/>
</dbReference>
<evidence type="ECO:0000313" key="9">
    <source>
        <dbReference type="Proteomes" id="UP000218418"/>
    </source>
</evidence>
<dbReference type="InterPro" id="IPR015240">
    <property type="entry name" value="tRNA_sdUridine_synth_fam1_C"/>
</dbReference>
<comment type="catalytic activity">
    <reaction evidence="1 5">
        <text>uridine(55) in tRNA = pseudouridine(55) in tRNA</text>
        <dbReference type="Rhea" id="RHEA:42532"/>
        <dbReference type="Rhea" id="RHEA-COMP:10101"/>
        <dbReference type="Rhea" id="RHEA-COMP:10102"/>
        <dbReference type="ChEBI" id="CHEBI:65314"/>
        <dbReference type="ChEBI" id="CHEBI:65315"/>
        <dbReference type="EC" id="5.4.99.25"/>
    </reaction>
</comment>
<dbReference type="EC" id="5.4.99.25" evidence="5"/>
<protein>
    <recommendedName>
        <fullName evidence="5">tRNA pseudouridine synthase B</fullName>
        <ecNumber evidence="5">5.4.99.25</ecNumber>
    </recommendedName>
    <alternativeName>
        <fullName evidence="5">tRNA pseudouridine(55) synthase</fullName>
        <shortName evidence="5">Psi55 synthase</shortName>
    </alternativeName>
    <alternativeName>
        <fullName evidence="5">tRNA pseudouridylate synthase</fullName>
    </alternativeName>
    <alternativeName>
        <fullName evidence="5">tRNA-uridine isomerase</fullName>
    </alternativeName>
</protein>